<organism evidence="2 3">
    <name type="scientific">Syncephalis pseudoplumigaleata</name>
    <dbReference type="NCBI Taxonomy" id="1712513"/>
    <lineage>
        <taxon>Eukaryota</taxon>
        <taxon>Fungi</taxon>
        <taxon>Fungi incertae sedis</taxon>
        <taxon>Zoopagomycota</taxon>
        <taxon>Zoopagomycotina</taxon>
        <taxon>Zoopagomycetes</taxon>
        <taxon>Zoopagales</taxon>
        <taxon>Piptocephalidaceae</taxon>
        <taxon>Syncephalis</taxon>
    </lineage>
</organism>
<gene>
    <name evidence="2" type="ORF">SYNPS1DRAFT_25091</name>
</gene>
<reference evidence="3" key="1">
    <citation type="journal article" date="2018" name="Nat. Microbiol.">
        <title>Leveraging single-cell genomics to expand the fungal tree of life.</title>
        <authorList>
            <person name="Ahrendt S.R."/>
            <person name="Quandt C.A."/>
            <person name="Ciobanu D."/>
            <person name="Clum A."/>
            <person name="Salamov A."/>
            <person name="Andreopoulos B."/>
            <person name="Cheng J.F."/>
            <person name="Woyke T."/>
            <person name="Pelin A."/>
            <person name="Henrissat B."/>
            <person name="Reynolds N.K."/>
            <person name="Benny G.L."/>
            <person name="Smith M.E."/>
            <person name="James T.Y."/>
            <person name="Grigoriev I.V."/>
        </authorList>
    </citation>
    <scope>NUCLEOTIDE SEQUENCE [LARGE SCALE GENOMIC DNA]</scope>
    <source>
        <strain evidence="3">Benny S71-1</strain>
    </source>
</reference>
<evidence type="ECO:0000313" key="2">
    <source>
        <dbReference type="EMBL" id="RKP22957.1"/>
    </source>
</evidence>
<sequence length="60" mass="5997">MPHPLPISPSTSGHGVEYANSATGTQPPSAAHRSGLLKPATGSAAVSPTPTPLRLNPSMP</sequence>
<dbReference type="AlphaFoldDB" id="A0A4P9YSV4"/>
<accession>A0A4P9YSV4</accession>
<feature type="non-terminal residue" evidence="2">
    <location>
        <position position="60"/>
    </location>
</feature>
<dbReference type="EMBL" id="KZ991454">
    <property type="protein sequence ID" value="RKP22957.1"/>
    <property type="molecule type" value="Genomic_DNA"/>
</dbReference>
<proteinExistence type="predicted"/>
<keyword evidence="3" id="KW-1185">Reference proteome</keyword>
<feature type="region of interest" description="Disordered" evidence="1">
    <location>
        <begin position="1"/>
        <end position="60"/>
    </location>
</feature>
<name>A0A4P9YSV4_9FUNG</name>
<protein>
    <submittedName>
        <fullName evidence="2">Uncharacterized protein</fullName>
    </submittedName>
</protein>
<evidence type="ECO:0000256" key="1">
    <source>
        <dbReference type="SAM" id="MobiDB-lite"/>
    </source>
</evidence>
<evidence type="ECO:0000313" key="3">
    <source>
        <dbReference type="Proteomes" id="UP000278143"/>
    </source>
</evidence>
<dbReference type="Proteomes" id="UP000278143">
    <property type="component" value="Unassembled WGS sequence"/>
</dbReference>